<dbReference type="EMBL" id="CP089983">
    <property type="protein sequence ID" value="WXB05774.1"/>
    <property type="molecule type" value="Genomic_DNA"/>
</dbReference>
<dbReference type="RefSeq" id="WP_394835422.1">
    <property type="nucleotide sequence ID" value="NZ_CP089983.1"/>
</dbReference>
<dbReference type="Proteomes" id="UP001374803">
    <property type="component" value="Chromosome"/>
</dbReference>
<gene>
    <name evidence="2" type="ORF">LVJ94_00660</name>
</gene>
<proteinExistence type="predicted"/>
<protein>
    <submittedName>
        <fullName evidence="2">Uncharacterized protein</fullName>
    </submittedName>
</protein>
<evidence type="ECO:0000313" key="2">
    <source>
        <dbReference type="EMBL" id="WXB05774.1"/>
    </source>
</evidence>
<accession>A0ABZ2L891</accession>
<name>A0ABZ2L891_9BACT</name>
<sequence>MKVQSVPNARGNESFYLAINKKELNRRYFLSAYLKQAYPGTVAAGAAGSLGTRVVTFREQNGKLFVFDAQDGRASSDTFDPSLIIEAYPVVDDYEPFLGLSGHDDYVLFDPAAGLNRFGVVSDLWASNTKSPLHFQVDLSYLQNFRTINDGATFEQVFTGAFDDTLEADRRVPENWYTGSGTLGIALRRYTEGENFRPVSATGFSHEFYFTATPLLEKNTGKKVTHATKWNIHPGMKPIKWVISDQVLVAAKEHPKYDIVGAIKAGIENWNAVFGFKVLEAVVGTPRDSFADDDTNYFVYDADPTYGFAFADWRLNPNTGEIRGASVYFKGGLAAVGHRPVRSAARVGGPRGGTRCASPPRGAADHMGRAPAKALVHALGARVDLGRERGSRGGRTAGGGWSAPSGEVHYARCGARGWAHARPSAQLQGLALAAAAGKLRDGLCG</sequence>
<evidence type="ECO:0000256" key="1">
    <source>
        <dbReference type="SAM" id="MobiDB-lite"/>
    </source>
</evidence>
<reference evidence="2" key="1">
    <citation type="submission" date="2021-12" db="EMBL/GenBank/DDBJ databases">
        <title>Discovery of the Pendulisporaceae a myxobacterial family with distinct sporulation behavior and unique specialized metabolism.</title>
        <authorList>
            <person name="Garcia R."/>
            <person name="Popoff A."/>
            <person name="Bader C.D."/>
            <person name="Loehr J."/>
            <person name="Walesch S."/>
            <person name="Walt C."/>
            <person name="Boldt J."/>
            <person name="Bunk B."/>
            <person name="Haeckl F.J.F.P.J."/>
            <person name="Gunesch A.P."/>
            <person name="Birkelbach J."/>
            <person name="Nuebel U."/>
            <person name="Pietschmann T."/>
            <person name="Bach T."/>
            <person name="Mueller R."/>
        </authorList>
    </citation>
    <scope>NUCLEOTIDE SEQUENCE</scope>
    <source>
        <strain evidence="2">MSr11367</strain>
    </source>
</reference>
<keyword evidence="3" id="KW-1185">Reference proteome</keyword>
<organism evidence="2 3">
    <name type="scientific">Pendulispora rubella</name>
    <dbReference type="NCBI Taxonomy" id="2741070"/>
    <lineage>
        <taxon>Bacteria</taxon>
        <taxon>Pseudomonadati</taxon>
        <taxon>Myxococcota</taxon>
        <taxon>Myxococcia</taxon>
        <taxon>Myxococcales</taxon>
        <taxon>Sorangiineae</taxon>
        <taxon>Pendulisporaceae</taxon>
        <taxon>Pendulispora</taxon>
    </lineage>
</organism>
<feature type="region of interest" description="Disordered" evidence="1">
    <location>
        <begin position="344"/>
        <end position="367"/>
    </location>
</feature>
<evidence type="ECO:0000313" key="3">
    <source>
        <dbReference type="Proteomes" id="UP001374803"/>
    </source>
</evidence>